<name>A0A1I6ASE2_9GAMM</name>
<feature type="transmembrane region" description="Helical" evidence="8">
    <location>
        <begin position="109"/>
        <end position="129"/>
    </location>
</feature>
<dbReference type="InterPro" id="IPR003661">
    <property type="entry name" value="HisK_dim/P_dom"/>
</dbReference>
<dbReference type="SMART" id="SM00388">
    <property type="entry name" value="HisKA"/>
    <property type="match status" value="1"/>
</dbReference>
<gene>
    <name evidence="11" type="ORF">SAMN05216578_102370</name>
</gene>
<dbReference type="InterPro" id="IPR005467">
    <property type="entry name" value="His_kinase_dom"/>
</dbReference>
<dbReference type="SMART" id="SM00387">
    <property type="entry name" value="HATPase_c"/>
    <property type="match status" value="1"/>
</dbReference>
<evidence type="ECO:0000256" key="8">
    <source>
        <dbReference type="SAM" id="Phobius"/>
    </source>
</evidence>
<feature type="modified residue" description="4-aspartylphosphate" evidence="7">
    <location>
        <position position="526"/>
    </location>
</feature>
<dbReference type="PROSITE" id="PS50109">
    <property type="entry name" value="HIS_KIN"/>
    <property type="match status" value="1"/>
</dbReference>
<dbReference type="Gene3D" id="3.30.565.10">
    <property type="entry name" value="Histidine kinase-like ATPase, C-terminal domain"/>
    <property type="match status" value="1"/>
</dbReference>
<dbReference type="Gene3D" id="1.10.287.130">
    <property type="match status" value="1"/>
</dbReference>
<feature type="domain" description="Response regulatory" evidence="10">
    <location>
        <begin position="475"/>
        <end position="592"/>
    </location>
</feature>
<keyword evidence="8" id="KW-1133">Transmembrane helix</keyword>
<dbReference type="InterPro" id="IPR036890">
    <property type="entry name" value="HATPase_C_sf"/>
</dbReference>
<protein>
    <recommendedName>
        <fullName evidence="2">histidine kinase</fullName>
        <ecNumber evidence="2">2.7.13.3</ecNumber>
    </recommendedName>
</protein>
<evidence type="ECO:0000259" key="9">
    <source>
        <dbReference type="PROSITE" id="PS50109"/>
    </source>
</evidence>
<dbReference type="GO" id="GO:0000155">
    <property type="term" value="F:phosphorelay sensor kinase activity"/>
    <property type="evidence" value="ECO:0007669"/>
    <property type="project" value="InterPro"/>
</dbReference>
<accession>A0A1I6ASE2</accession>
<dbReference type="PANTHER" id="PTHR43711:SF1">
    <property type="entry name" value="HISTIDINE KINASE 1"/>
    <property type="match status" value="1"/>
</dbReference>
<evidence type="ECO:0000256" key="6">
    <source>
        <dbReference type="ARBA" id="ARBA00023012"/>
    </source>
</evidence>
<sequence length="597" mass="66442">MIDTPALNQAMLDEPALLAQRHRLGRLRFSSSLETGFQDYMHRKMCGRRWPVTLSSLGFMLLFFWVDYRYLPPEIHQISIPLRSLVLVLVCFSLWFVNRPGRVAVPLAFKMATLAYFCVGAMVAMIILLCRTQPLVVPVTHDGLYLVLLSGTFLLGLPARHSVLCSWLILGCYLTGEVLIGTPRELILTSSLYLGSFTLMGSIVAYASEYMLRRGYLNEQLLQAARLRAERESQGKTRFLATASHDLRQPLHAMSLFIEHLQEKVQEAEARRTLGRLAESSQLLQAMLSSLLDISRLSVGMVRPQLRHLNLHDWLRRLIGSLDSAAAERGIEISLQCPPRSAVFTDPVLLERLVRNYLTNALVHSGARKVLVRVSEGEEQARIEVVDDGCGLSREDQQRIFEEFTQLRNPARTLEKGVGLGLSICRQLQHLLEYPSGVESEPGQGATFWVRVPLGEWHPEPAVVPATNGTPLHGRVLLVENDLVNREAMETLLRHWGLTVTSHADAQSVLALGVEGIAGTDLLLSDYHLEGPTSGLELIISLREQGMYDGATALITADTSNDLEDAARQADVTVIYKPVLPARLRRAVQGLLSPVSC</sequence>
<dbReference type="InterPro" id="IPR011006">
    <property type="entry name" value="CheY-like_superfamily"/>
</dbReference>
<dbReference type="SUPFAM" id="SSF55874">
    <property type="entry name" value="ATPase domain of HSP90 chaperone/DNA topoisomerase II/histidine kinase"/>
    <property type="match status" value="1"/>
</dbReference>
<dbReference type="InterPro" id="IPR004358">
    <property type="entry name" value="Sig_transdc_His_kin-like_C"/>
</dbReference>
<feature type="transmembrane region" description="Helical" evidence="8">
    <location>
        <begin position="78"/>
        <end position="97"/>
    </location>
</feature>
<feature type="transmembrane region" description="Helical" evidence="8">
    <location>
        <begin position="135"/>
        <end position="155"/>
    </location>
</feature>
<feature type="domain" description="Histidine kinase" evidence="9">
    <location>
        <begin position="242"/>
        <end position="456"/>
    </location>
</feature>
<keyword evidence="4" id="KW-0808">Transferase</keyword>
<keyword evidence="8" id="KW-0812">Transmembrane</keyword>
<dbReference type="Pfam" id="PF00072">
    <property type="entry name" value="Response_reg"/>
    <property type="match status" value="1"/>
</dbReference>
<feature type="transmembrane region" description="Helical" evidence="8">
    <location>
        <begin position="186"/>
        <end position="207"/>
    </location>
</feature>
<dbReference type="OrthoDB" id="9764438at2"/>
<evidence type="ECO:0000256" key="4">
    <source>
        <dbReference type="ARBA" id="ARBA00022679"/>
    </source>
</evidence>
<dbReference type="SUPFAM" id="SSF52172">
    <property type="entry name" value="CheY-like"/>
    <property type="match status" value="1"/>
</dbReference>
<organism evidence="11 12">
    <name type="scientific">Halopseudomonas formosensis</name>
    <dbReference type="NCBI Taxonomy" id="1002526"/>
    <lineage>
        <taxon>Bacteria</taxon>
        <taxon>Pseudomonadati</taxon>
        <taxon>Pseudomonadota</taxon>
        <taxon>Gammaproteobacteria</taxon>
        <taxon>Pseudomonadales</taxon>
        <taxon>Pseudomonadaceae</taxon>
        <taxon>Halopseudomonas</taxon>
    </lineage>
</organism>
<evidence type="ECO:0000313" key="11">
    <source>
        <dbReference type="EMBL" id="SFQ71630.1"/>
    </source>
</evidence>
<dbReference type="AlphaFoldDB" id="A0A1I6ASE2"/>
<evidence type="ECO:0000313" key="12">
    <source>
        <dbReference type="Proteomes" id="UP000242815"/>
    </source>
</evidence>
<evidence type="ECO:0000256" key="3">
    <source>
        <dbReference type="ARBA" id="ARBA00022553"/>
    </source>
</evidence>
<keyword evidence="3 7" id="KW-0597">Phosphoprotein</keyword>
<dbReference type="InterPro" id="IPR050736">
    <property type="entry name" value="Sensor_HK_Regulatory"/>
</dbReference>
<keyword evidence="5 11" id="KW-0418">Kinase</keyword>
<dbReference type="Pfam" id="PF00512">
    <property type="entry name" value="HisKA"/>
    <property type="match status" value="1"/>
</dbReference>
<evidence type="ECO:0000256" key="7">
    <source>
        <dbReference type="PROSITE-ProRule" id="PRU00169"/>
    </source>
</evidence>
<comment type="catalytic activity">
    <reaction evidence="1">
        <text>ATP + protein L-histidine = ADP + protein N-phospho-L-histidine.</text>
        <dbReference type="EC" id="2.7.13.3"/>
    </reaction>
</comment>
<dbReference type="PRINTS" id="PR00344">
    <property type="entry name" value="BCTRLSENSOR"/>
</dbReference>
<dbReference type="PANTHER" id="PTHR43711">
    <property type="entry name" value="TWO-COMPONENT HISTIDINE KINASE"/>
    <property type="match status" value="1"/>
</dbReference>
<keyword evidence="6" id="KW-0902">Two-component regulatory system</keyword>
<evidence type="ECO:0000259" key="10">
    <source>
        <dbReference type="PROSITE" id="PS50110"/>
    </source>
</evidence>
<dbReference type="Pfam" id="PF02518">
    <property type="entry name" value="HATPase_c"/>
    <property type="match status" value="1"/>
</dbReference>
<dbReference type="STRING" id="1002526.SAMN05216578_102370"/>
<dbReference type="CDD" id="cd00082">
    <property type="entry name" value="HisKA"/>
    <property type="match status" value="1"/>
</dbReference>
<evidence type="ECO:0000256" key="5">
    <source>
        <dbReference type="ARBA" id="ARBA00022777"/>
    </source>
</evidence>
<dbReference type="InterPro" id="IPR001789">
    <property type="entry name" value="Sig_transdc_resp-reg_receiver"/>
</dbReference>
<dbReference type="Gene3D" id="3.40.50.2300">
    <property type="match status" value="1"/>
</dbReference>
<feature type="transmembrane region" description="Helical" evidence="8">
    <location>
        <begin position="50"/>
        <end position="66"/>
    </location>
</feature>
<dbReference type="SUPFAM" id="SSF47384">
    <property type="entry name" value="Homodimeric domain of signal transducing histidine kinase"/>
    <property type="match status" value="1"/>
</dbReference>
<dbReference type="RefSeq" id="WP_090537567.1">
    <property type="nucleotide sequence ID" value="NZ_FOYD01000002.1"/>
</dbReference>
<keyword evidence="8" id="KW-0472">Membrane</keyword>
<dbReference type="PROSITE" id="PS50110">
    <property type="entry name" value="RESPONSE_REGULATORY"/>
    <property type="match status" value="1"/>
</dbReference>
<proteinExistence type="predicted"/>
<dbReference type="EMBL" id="FOYD01000002">
    <property type="protein sequence ID" value="SFQ71630.1"/>
    <property type="molecule type" value="Genomic_DNA"/>
</dbReference>
<dbReference type="EC" id="2.7.13.3" evidence="2"/>
<dbReference type="Proteomes" id="UP000242815">
    <property type="component" value="Unassembled WGS sequence"/>
</dbReference>
<reference evidence="11 12" key="1">
    <citation type="submission" date="2016-10" db="EMBL/GenBank/DDBJ databases">
        <authorList>
            <person name="de Groot N.N."/>
        </authorList>
    </citation>
    <scope>NUCLEOTIDE SEQUENCE [LARGE SCALE GENOMIC DNA]</scope>
    <source>
        <strain evidence="11 12">JCM 18415</strain>
    </source>
</reference>
<dbReference type="SMART" id="SM00448">
    <property type="entry name" value="REC"/>
    <property type="match status" value="1"/>
</dbReference>
<dbReference type="InterPro" id="IPR036097">
    <property type="entry name" value="HisK_dim/P_sf"/>
</dbReference>
<dbReference type="InterPro" id="IPR003594">
    <property type="entry name" value="HATPase_dom"/>
</dbReference>
<evidence type="ECO:0000256" key="1">
    <source>
        <dbReference type="ARBA" id="ARBA00000085"/>
    </source>
</evidence>
<evidence type="ECO:0000256" key="2">
    <source>
        <dbReference type="ARBA" id="ARBA00012438"/>
    </source>
</evidence>